<sequence>MTRIFVQLWFLIALSPLELTQVTAQDLMPLSDVVTGIKGEWRTVVSGTEVESFELEVLGVAQNFVGPQRSVIICQALDPMNKLTGPVAGMSGSPVYIDKKLVGAYAYGYLWSRDQAIIGVTPIEQMLEVLEGFPRSRTRAYPIAEKTNLNEEFVYLSEKKDEMKWQIVRGADRIQEEKINVLLQPLPTPLMASGFSDRVLSTFKSEFDKAGITVMQAPIGSVSEETYLPMEPGSSVAAVLMNGDFNVSATGTVTYRNGDTILAFGHPFFQMGPTQLPMAGAEIITVVQSIPGAFKLAKTGPVIGAIYQDRLTAVAGLIGEFPPLLKMEVEINFSGGMKRGFKGELAEHPVLSPLFASVSLLQALLETLEASERQTFFLQGIIGFADSDPIEFSKVASGPDGAISVAFNFLKRFESLMNNPFKIPQVKSIKFDIDVKDTWLISSLKSVVVQSTRVKPGDNLELLITLYNYQEEDSQHGLSIPMPYLLNSGDQVTVVIADAEEAERIDGIGSKAFSSYNDIVGQWVESRSGKSIYIKLLRNAEGLRFEGSSMFDLPPSINALYASPSNNIVRKTLNEVTLWEDQIQLPGEYRGSYRIPLTLE</sequence>
<dbReference type="Proteomes" id="UP000247465">
    <property type="component" value="Chromosome"/>
</dbReference>
<dbReference type="Pfam" id="PF05580">
    <property type="entry name" value="Peptidase_S55"/>
    <property type="match status" value="1"/>
</dbReference>
<dbReference type="InterPro" id="IPR008763">
    <property type="entry name" value="Peptidase_S55"/>
</dbReference>
<feature type="domain" description="Peptidase S55" evidence="1">
    <location>
        <begin position="1"/>
        <end position="142"/>
    </location>
</feature>
<dbReference type="AlphaFoldDB" id="A0A2Z4ACA1"/>
<evidence type="ECO:0000259" key="1">
    <source>
        <dbReference type="PROSITE" id="PS51494"/>
    </source>
</evidence>
<evidence type="ECO:0000313" key="3">
    <source>
        <dbReference type="Proteomes" id="UP000247465"/>
    </source>
</evidence>
<organism evidence="2 3">
    <name type="scientific">Candidatus Moanibacter tarae</name>
    <dbReference type="NCBI Taxonomy" id="2200854"/>
    <lineage>
        <taxon>Bacteria</taxon>
        <taxon>Pseudomonadati</taxon>
        <taxon>Verrucomicrobiota</taxon>
        <taxon>Opitutia</taxon>
        <taxon>Puniceicoccales</taxon>
        <taxon>Puniceicoccales incertae sedis</taxon>
        <taxon>Candidatus Moanibacter</taxon>
    </lineage>
</organism>
<evidence type="ECO:0000313" key="2">
    <source>
        <dbReference type="EMBL" id="AWT59709.1"/>
    </source>
</evidence>
<dbReference type="EMBL" id="CP029803">
    <property type="protein sequence ID" value="AWT59709.1"/>
    <property type="molecule type" value="Genomic_DNA"/>
</dbReference>
<reference evidence="2 3" key="1">
    <citation type="submission" date="2018-06" db="EMBL/GenBank/DDBJ databases">
        <title>Draft Genome Sequence of a Novel Marine Bacterium Related to the Verrucomicrobia.</title>
        <authorList>
            <person name="Vosseberg J."/>
            <person name="Martijn J."/>
            <person name="Ettema T.J.G."/>
        </authorList>
    </citation>
    <scope>NUCLEOTIDE SEQUENCE [LARGE SCALE GENOMIC DNA]</scope>
    <source>
        <strain evidence="2">TARA_B100001123</strain>
    </source>
</reference>
<accession>A0A2Z4ACA1</accession>
<gene>
    <name evidence="2" type="ORF">DF168_00903</name>
</gene>
<proteinExistence type="predicted"/>
<name>A0A2Z4ACA1_9BACT</name>
<dbReference type="PROSITE" id="PS51494">
    <property type="entry name" value="SPOIVB"/>
    <property type="match status" value="1"/>
</dbReference>
<protein>
    <recommendedName>
        <fullName evidence="1">Peptidase S55 domain-containing protein</fullName>
    </recommendedName>
</protein>
<dbReference type="KEGG" id="mtar:DF168_00903"/>